<evidence type="ECO:0000256" key="2">
    <source>
        <dbReference type="ARBA" id="ARBA00022679"/>
    </source>
</evidence>
<feature type="non-terminal residue" evidence="5">
    <location>
        <position position="1"/>
    </location>
</feature>
<sequence>VIHVALYTVEHRTLNQLLDTLKQDSYLAPPKDITLWLEISPKKQQKGGFKLCSFGVASQPLFNLENSHQTNQICAKQTYYEKTGTVEQLGGDPIQVTQNIPHDGQTQAQHLTMEVKCLVWVRVLMNLVYQFIDKEIESRGAPPFKIPQFHFVDAALAVEHSGRQRVFLLEEVIRGPHSLEGPFKKYMNNVSAEPLQQSDVDDEEHGLFLAFSQHVQYFKTKKMVFVSDYQVVSCMLYISF</sequence>
<dbReference type="AlphaFoldDB" id="A0A9P7GPX7"/>
<reference evidence="5" key="1">
    <citation type="submission" date="2021-02" db="EMBL/GenBank/DDBJ databases">
        <authorList>
            <person name="Nieuwenhuis M."/>
            <person name="Van De Peppel L.J.J."/>
        </authorList>
    </citation>
    <scope>NUCLEOTIDE SEQUENCE</scope>
    <source>
        <strain evidence="5">D49</strain>
    </source>
</reference>
<comment type="caution">
    <text evidence="5">The sequence shown here is derived from an EMBL/GenBank/DDBJ whole genome shotgun (WGS) entry which is preliminary data.</text>
</comment>
<evidence type="ECO:0000313" key="5">
    <source>
        <dbReference type="EMBL" id="KAG5650977.1"/>
    </source>
</evidence>
<dbReference type="InterPro" id="IPR004166">
    <property type="entry name" value="a-kinase_dom"/>
</dbReference>
<dbReference type="Pfam" id="PF02816">
    <property type="entry name" value="Alpha_kinase"/>
    <property type="match status" value="1"/>
</dbReference>
<accession>A0A9P7GPX7</accession>
<dbReference type="GO" id="GO:0005524">
    <property type="term" value="F:ATP binding"/>
    <property type="evidence" value="ECO:0007669"/>
    <property type="project" value="InterPro"/>
</dbReference>
<dbReference type="OrthoDB" id="2658733at2759"/>
<dbReference type="Proteomes" id="UP000717328">
    <property type="component" value="Unassembled WGS sequence"/>
</dbReference>
<dbReference type="Gene3D" id="3.20.200.10">
    <property type="entry name" value="MHCK/EF2 kinase"/>
    <property type="match status" value="1"/>
</dbReference>
<keyword evidence="2" id="KW-0808">Transferase</keyword>
<keyword evidence="6" id="KW-1185">Reference proteome</keyword>
<keyword evidence="1" id="KW-0723">Serine/threonine-protein kinase</keyword>
<evidence type="ECO:0000256" key="1">
    <source>
        <dbReference type="ARBA" id="ARBA00022527"/>
    </source>
</evidence>
<name>A0A9P7GPX7_9AGAR</name>
<feature type="domain" description="Alpha-type protein kinase" evidence="4">
    <location>
        <begin position="107"/>
        <end position="236"/>
    </location>
</feature>
<reference evidence="5" key="2">
    <citation type="submission" date="2021-10" db="EMBL/GenBank/DDBJ databases">
        <title>Phylogenomics reveals ancestral predisposition of the termite-cultivated fungus Termitomyces towards a domesticated lifestyle.</title>
        <authorList>
            <person name="Auxier B."/>
            <person name="Grum-Grzhimaylo A."/>
            <person name="Cardenas M.E."/>
            <person name="Lodge J.D."/>
            <person name="Laessoe T."/>
            <person name="Pedersen O."/>
            <person name="Smith M.E."/>
            <person name="Kuyper T.W."/>
            <person name="Franco-Molano E.A."/>
            <person name="Baroni T.J."/>
            <person name="Aanen D.K."/>
        </authorList>
    </citation>
    <scope>NUCLEOTIDE SEQUENCE</scope>
    <source>
        <strain evidence="5">D49</strain>
    </source>
</reference>
<proteinExistence type="predicted"/>
<protein>
    <recommendedName>
        <fullName evidence="4">Alpha-type protein kinase domain-containing protein</fullName>
    </recommendedName>
</protein>
<evidence type="ECO:0000313" key="6">
    <source>
        <dbReference type="Proteomes" id="UP000717328"/>
    </source>
</evidence>
<keyword evidence="3" id="KW-0418">Kinase</keyword>
<gene>
    <name evidence="5" type="ORF">H0H81_010347</name>
</gene>
<evidence type="ECO:0000256" key="3">
    <source>
        <dbReference type="ARBA" id="ARBA00022777"/>
    </source>
</evidence>
<evidence type="ECO:0000259" key="4">
    <source>
        <dbReference type="Pfam" id="PF02816"/>
    </source>
</evidence>
<organism evidence="5 6">
    <name type="scientific">Sphagnurus paluster</name>
    <dbReference type="NCBI Taxonomy" id="117069"/>
    <lineage>
        <taxon>Eukaryota</taxon>
        <taxon>Fungi</taxon>
        <taxon>Dikarya</taxon>
        <taxon>Basidiomycota</taxon>
        <taxon>Agaricomycotina</taxon>
        <taxon>Agaricomycetes</taxon>
        <taxon>Agaricomycetidae</taxon>
        <taxon>Agaricales</taxon>
        <taxon>Tricholomatineae</taxon>
        <taxon>Lyophyllaceae</taxon>
        <taxon>Sphagnurus</taxon>
    </lineage>
</organism>
<dbReference type="GO" id="GO:0004674">
    <property type="term" value="F:protein serine/threonine kinase activity"/>
    <property type="evidence" value="ECO:0007669"/>
    <property type="project" value="UniProtKB-KW"/>
</dbReference>
<dbReference type="EMBL" id="JABCKI010000323">
    <property type="protein sequence ID" value="KAG5650977.1"/>
    <property type="molecule type" value="Genomic_DNA"/>
</dbReference>